<dbReference type="Pfam" id="PF00069">
    <property type="entry name" value="Pkinase"/>
    <property type="match status" value="1"/>
</dbReference>
<dbReference type="EMBL" id="JALLKP010000002">
    <property type="protein sequence ID" value="KAK2196712.1"/>
    <property type="molecule type" value="Genomic_DNA"/>
</dbReference>
<dbReference type="PANTHER" id="PTHR44167">
    <property type="entry name" value="OVARIAN-SPECIFIC SERINE/THREONINE-PROTEIN KINASE LOK-RELATED"/>
    <property type="match status" value="1"/>
</dbReference>
<evidence type="ECO:0000256" key="1">
    <source>
        <dbReference type="SAM" id="MobiDB-lite"/>
    </source>
</evidence>
<dbReference type="InterPro" id="IPR008271">
    <property type="entry name" value="Ser/Thr_kinase_AS"/>
</dbReference>
<dbReference type="InterPro" id="IPR000719">
    <property type="entry name" value="Prot_kinase_dom"/>
</dbReference>
<evidence type="ECO:0000313" key="3">
    <source>
        <dbReference type="EMBL" id="KAK2196712.1"/>
    </source>
</evidence>
<dbReference type="AlphaFoldDB" id="A0AAD9PLL4"/>
<dbReference type="GO" id="GO:0005524">
    <property type="term" value="F:ATP binding"/>
    <property type="evidence" value="ECO:0007669"/>
    <property type="project" value="InterPro"/>
</dbReference>
<sequence>MNQVDKYPQELNRSSKSASDKLEWKRECNEAVVRRKCRGASGTSKNVVNRGNRTNSRLHGKGVNGSSHSNATIDTSETPLKNNTGVVSEDTDIPNNSIGSCSNTSASSPPSIPFLHGCLKDLGDPNNFVYITFAEYHRFYEQIGPIRFQTSLENGLKSSKAEVRLWHDENTSLISQNSTQRKVCNAYLLPKMFANVAMRVALKYVEDSNLRDCRSIKREIECHMYIYHKLMGQQHRNKMYNRDWPCAEILCYYLENNAANNAVLVMRKLSGPDFFDIIRSEYCGNVVAKNQAIYEFNKLDWCITALERIVQLNELGVRHNDIKPDNIVLDVYYEYGIKKVDVKLIDLGAASMEFTPEFTGGTNWYESPEQKLLRYYTEKHRNLAMGKLIGISRASDAWGAGISIVEVLLGRRIVDSFRSGKGPGLMEPTNLPCDPLDLCALPHKEPWWNRPEYWEIPPQEWINHVAKILGLYEDSRKPMLCTEAARFVFEHLVQINPNKRSSVRFVAAGLRQMVTGAISYHL</sequence>
<proteinExistence type="predicted"/>
<name>A0AAD9PLL4_9APIC</name>
<dbReference type="GO" id="GO:0005634">
    <property type="term" value="C:nucleus"/>
    <property type="evidence" value="ECO:0007669"/>
    <property type="project" value="TreeGrafter"/>
</dbReference>
<dbReference type="InterPro" id="IPR011009">
    <property type="entry name" value="Kinase-like_dom_sf"/>
</dbReference>
<dbReference type="PANTHER" id="PTHR44167:SF8">
    <property type="entry name" value="SERINE_THREONINE-PROTEIN KINASE RCK1"/>
    <property type="match status" value="1"/>
</dbReference>
<organism evidence="3 4">
    <name type="scientific">Babesia duncani</name>
    <dbReference type="NCBI Taxonomy" id="323732"/>
    <lineage>
        <taxon>Eukaryota</taxon>
        <taxon>Sar</taxon>
        <taxon>Alveolata</taxon>
        <taxon>Apicomplexa</taxon>
        <taxon>Aconoidasida</taxon>
        <taxon>Piroplasmida</taxon>
        <taxon>Babesiidae</taxon>
        <taxon>Babesia</taxon>
    </lineage>
</organism>
<evidence type="ECO:0000259" key="2">
    <source>
        <dbReference type="PROSITE" id="PS50011"/>
    </source>
</evidence>
<dbReference type="PROSITE" id="PS00108">
    <property type="entry name" value="PROTEIN_KINASE_ST"/>
    <property type="match status" value="1"/>
</dbReference>
<evidence type="ECO:0000313" key="4">
    <source>
        <dbReference type="Proteomes" id="UP001214638"/>
    </source>
</evidence>
<dbReference type="GeneID" id="94336259"/>
<dbReference type="SMART" id="SM00220">
    <property type="entry name" value="S_TKc"/>
    <property type="match status" value="1"/>
</dbReference>
<accession>A0AAD9PLL4</accession>
<dbReference type="KEGG" id="bdw:94336259"/>
<dbReference type="Proteomes" id="UP001214638">
    <property type="component" value="Unassembled WGS sequence"/>
</dbReference>
<protein>
    <submittedName>
        <fullName evidence="3">Bifunctional Protein kinase domain/Serine-threonine-protein kinase</fullName>
    </submittedName>
</protein>
<reference evidence="3" key="1">
    <citation type="journal article" date="2023" name="Nat. Microbiol.">
        <title>Babesia duncani multi-omics identifies virulence factors and drug targets.</title>
        <authorList>
            <person name="Singh P."/>
            <person name="Lonardi S."/>
            <person name="Liang Q."/>
            <person name="Vydyam P."/>
            <person name="Khabirova E."/>
            <person name="Fang T."/>
            <person name="Gihaz S."/>
            <person name="Thekkiniath J."/>
            <person name="Munshi M."/>
            <person name="Abel S."/>
            <person name="Ciampossin L."/>
            <person name="Batugedara G."/>
            <person name="Gupta M."/>
            <person name="Lu X.M."/>
            <person name="Lenz T."/>
            <person name="Chakravarty S."/>
            <person name="Cornillot E."/>
            <person name="Hu Y."/>
            <person name="Ma W."/>
            <person name="Gonzalez L.M."/>
            <person name="Sanchez S."/>
            <person name="Estrada K."/>
            <person name="Sanchez-Flores A."/>
            <person name="Montero E."/>
            <person name="Harb O.S."/>
            <person name="Le Roch K.G."/>
            <person name="Mamoun C.B."/>
        </authorList>
    </citation>
    <scope>NUCLEOTIDE SEQUENCE</scope>
    <source>
        <strain evidence="3">WA1</strain>
    </source>
</reference>
<dbReference type="PROSITE" id="PS50011">
    <property type="entry name" value="PROTEIN_KINASE_DOM"/>
    <property type="match status" value="1"/>
</dbReference>
<keyword evidence="3" id="KW-0418">Kinase</keyword>
<keyword evidence="4" id="KW-1185">Reference proteome</keyword>
<comment type="caution">
    <text evidence="3">The sequence shown here is derived from an EMBL/GenBank/DDBJ whole genome shotgun (WGS) entry which is preliminary data.</text>
</comment>
<dbReference type="RefSeq" id="XP_067803554.1">
    <property type="nucleotide sequence ID" value="XM_067946990.1"/>
</dbReference>
<gene>
    <name evidence="3" type="ORF">BdWA1_001961</name>
</gene>
<dbReference type="GO" id="GO:0004674">
    <property type="term" value="F:protein serine/threonine kinase activity"/>
    <property type="evidence" value="ECO:0007669"/>
    <property type="project" value="TreeGrafter"/>
</dbReference>
<keyword evidence="3" id="KW-0808">Transferase</keyword>
<feature type="compositionally biased region" description="Polar residues" evidence="1">
    <location>
        <begin position="64"/>
        <end position="86"/>
    </location>
</feature>
<feature type="compositionally biased region" description="Polar residues" evidence="1">
    <location>
        <begin position="42"/>
        <end position="57"/>
    </location>
</feature>
<feature type="region of interest" description="Disordered" evidence="1">
    <location>
        <begin position="1"/>
        <end position="25"/>
    </location>
</feature>
<feature type="region of interest" description="Disordered" evidence="1">
    <location>
        <begin position="42"/>
        <end position="95"/>
    </location>
</feature>
<dbReference type="Gene3D" id="1.10.510.10">
    <property type="entry name" value="Transferase(Phosphotransferase) domain 1"/>
    <property type="match status" value="1"/>
</dbReference>
<feature type="domain" description="Protein kinase" evidence="2">
    <location>
        <begin position="137"/>
        <end position="514"/>
    </location>
</feature>
<dbReference type="GO" id="GO:0044773">
    <property type="term" value="P:mitotic DNA damage checkpoint signaling"/>
    <property type="evidence" value="ECO:0007669"/>
    <property type="project" value="TreeGrafter"/>
</dbReference>
<dbReference type="SUPFAM" id="SSF56112">
    <property type="entry name" value="Protein kinase-like (PK-like)"/>
    <property type="match status" value="1"/>
</dbReference>